<dbReference type="EMBL" id="KL197725">
    <property type="protein sequence ID" value="KDQ55437.1"/>
    <property type="molecule type" value="Genomic_DNA"/>
</dbReference>
<dbReference type="Proteomes" id="UP000027265">
    <property type="component" value="Unassembled WGS sequence"/>
</dbReference>
<reference evidence="4" key="1">
    <citation type="journal article" date="2014" name="Proc. Natl. Acad. Sci. U.S.A.">
        <title>Extensive sampling of basidiomycete genomes demonstrates inadequacy of the white-rot/brown-rot paradigm for wood decay fungi.</title>
        <authorList>
            <person name="Riley R."/>
            <person name="Salamov A.A."/>
            <person name="Brown D.W."/>
            <person name="Nagy L.G."/>
            <person name="Floudas D."/>
            <person name="Held B.W."/>
            <person name="Levasseur A."/>
            <person name="Lombard V."/>
            <person name="Morin E."/>
            <person name="Otillar R."/>
            <person name="Lindquist E.A."/>
            <person name="Sun H."/>
            <person name="LaButti K.M."/>
            <person name="Schmutz J."/>
            <person name="Jabbour D."/>
            <person name="Luo H."/>
            <person name="Baker S.E."/>
            <person name="Pisabarro A.G."/>
            <person name="Walton J.D."/>
            <person name="Blanchette R.A."/>
            <person name="Henrissat B."/>
            <person name="Martin F."/>
            <person name="Cullen D."/>
            <person name="Hibbett D.S."/>
            <person name="Grigoriev I.V."/>
        </authorList>
    </citation>
    <scope>NUCLEOTIDE SEQUENCE [LARGE SCALE GENOMIC DNA]</scope>
    <source>
        <strain evidence="4">MUCL 33604</strain>
    </source>
</reference>
<dbReference type="PANTHER" id="PTHR31956">
    <property type="entry name" value="NON-SPECIFIC PHOSPHOLIPASE C4-RELATED"/>
    <property type="match status" value="1"/>
</dbReference>
<dbReference type="InterPro" id="IPR017850">
    <property type="entry name" value="Alkaline_phosphatase_core_sf"/>
</dbReference>
<dbReference type="Gene3D" id="3.40.720.10">
    <property type="entry name" value="Alkaline Phosphatase, subunit A"/>
    <property type="match status" value="1"/>
</dbReference>
<dbReference type="GO" id="GO:0009395">
    <property type="term" value="P:phospholipid catabolic process"/>
    <property type="evidence" value="ECO:0007669"/>
    <property type="project" value="TreeGrafter"/>
</dbReference>
<feature type="chain" id="PRO_5001647802" description="Acid phosphatase" evidence="2">
    <location>
        <begin position="19"/>
        <end position="468"/>
    </location>
</feature>
<proteinExistence type="predicted"/>
<dbReference type="STRING" id="933084.A0A067PW07"/>
<keyword evidence="2" id="KW-0732">Signal</keyword>
<gene>
    <name evidence="3" type="ORF">JAAARDRAFT_159425</name>
</gene>
<dbReference type="InParanoid" id="A0A067PW07"/>
<dbReference type="HOGENOM" id="CLU_027977_4_0_1"/>
<keyword evidence="4" id="KW-1185">Reference proteome</keyword>
<dbReference type="GO" id="GO:0016788">
    <property type="term" value="F:hydrolase activity, acting on ester bonds"/>
    <property type="evidence" value="ECO:0007669"/>
    <property type="project" value="InterPro"/>
</dbReference>
<dbReference type="PANTHER" id="PTHR31956:SF8">
    <property type="entry name" value="ACID PHOSPHATASE PHOA (AFU_ORTHOLOGUE AFUA_1G03570)"/>
    <property type="match status" value="1"/>
</dbReference>
<protein>
    <recommendedName>
        <fullName evidence="5">Acid phosphatase</fullName>
    </recommendedName>
</protein>
<dbReference type="AlphaFoldDB" id="A0A067PW07"/>
<keyword evidence="1" id="KW-0378">Hydrolase</keyword>
<evidence type="ECO:0008006" key="5">
    <source>
        <dbReference type="Google" id="ProtNLM"/>
    </source>
</evidence>
<dbReference type="Pfam" id="PF04185">
    <property type="entry name" value="Phosphoesterase"/>
    <property type="match status" value="1"/>
</dbReference>
<sequence length="468" mass="49799">MLSSPLLALALAVGSAWAATAPTFAPPAPAYNQQSPNYIGKNNNTITNGPLVSGRSFDRFINIWLENTDYATAASSSVFQSLIAQGVLMDNFYGVTHPSEPNYIAVAGGDFFGDASDNFRHIPSNISTIVDLLEAKNISWSSYQENMPYAGYTPYNYTQANYLTPGSNYTYYVRKHNPLIIYDSVANVTERALRIRNFNDFAADLNASAISQWTFITPNLVNDGHDTDINFMSAWLTYFLVPLLNNTAFNDGRTLILLTFDENETYTINNQVFTLALGGSIPAALRGTTDHTFYTHYSTLSTVQANWALGSLGRQDTNKTLNNVFTWVAEAAGWTNNGLTGNTSIPLMNATATIPGPLNPVLYVPFTAPNTSAVGAGGGPVFIASGLNTAFTAASAPAPINLTAQGQSDVPWAVDPGFDYPTGNKTFAAPATSSTAPGGTSAAVGGLRVGVESVVVLVGVVVGAVMLL</sequence>
<feature type="signal peptide" evidence="2">
    <location>
        <begin position="1"/>
        <end position="18"/>
    </location>
</feature>
<dbReference type="OrthoDB" id="5135119at2759"/>
<dbReference type="InterPro" id="IPR007312">
    <property type="entry name" value="Phosphoesterase"/>
</dbReference>
<evidence type="ECO:0000256" key="2">
    <source>
        <dbReference type="SAM" id="SignalP"/>
    </source>
</evidence>
<accession>A0A067PW07</accession>
<evidence type="ECO:0000313" key="3">
    <source>
        <dbReference type="EMBL" id="KDQ55437.1"/>
    </source>
</evidence>
<name>A0A067PW07_9AGAM</name>
<organism evidence="3 4">
    <name type="scientific">Jaapia argillacea MUCL 33604</name>
    <dbReference type="NCBI Taxonomy" id="933084"/>
    <lineage>
        <taxon>Eukaryota</taxon>
        <taxon>Fungi</taxon>
        <taxon>Dikarya</taxon>
        <taxon>Basidiomycota</taxon>
        <taxon>Agaricomycotina</taxon>
        <taxon>Agaricomycetes</taxon>
        <taxon>Agaricomycetidae</taxon>
        <taxon>Jaapiales</taxon>
        <taxon>Jaapiaceae</taxon>
        <taxon>Jaapia</taxon>
    </lineage>
</organism>
<evidence type="ECO:0000256" key="1">
    <source>
        <dbReference type="ARBA" id="ARBA00022801"/>
    </source>
</evidence>
<evidence type="ECO:0000313" key="4">
    <source>
        <dbReference type="Proteomes" id="UP000027265"/>
    </source>
</evidence>